<keyword evidence="2" id="KW-1133">Transmembrane helix</keyword>
<feature type="transmembrane region" description="Helical" evidence="2">
    <location>
        <begin position="6"/>
        <end position="25"/>
    </location>
</feature>
<evidence type="ECO:0000313" key="3">
    <source>
        <dbReference type="EMBL" id="EMY35252.1"/>
    </source>
</evidence>
<feature type="transmembrane region" description="Helical" evidence="2">
    <location>
        <begin position="32"/>
        <end position="58"/>
    </location>
</feature>
<feature type="transmembrane region" description="Helical" evidence="2">
    <location>
        <begin position="101"/>
        <end position="122"/>
    </location>
</feature>
<dbReference type="EMBL" id="ANPE02000079">
    <property type="protein sequence ID" value="EMY35252.1"/>
    <property type="molecule type" value="Genomic_DNA"/>
</dbReference>
<name>N1V595_9MICC</name>
<evidence type="ECO:0000256" key="2">
    <source>
        <dbReference type="SAM" id="Phobius"/>
    </source>
</evidence>
<feature type="region of interest" description="Disordered" evidence="1">
    <location>
        <begin position="129"/>
        <end position="181"/>
    </location>
</feature>
<comment type="caution">
    <text evidence="3">The sequence shown here is derived from an EMBL/GenBank/DDBJ whole genome shotgun (WGS) entry which is preliminary data.</text>
</comment>
<dbReference type="Pfam" id="PF20176">
    <property type="entry name" value="DUF6541"/>
    <property type="match status" value="1"/>
</dbReference>
<dbReference type="InterPro" id="IPR046671">
    <property type="entry name" value="DUF6541"/>
</dbReference>
<dbReference type="AlphaFoldDB" id="N1V595"/>
<keyword evidence="2" id="KW-0472">Membrane</keyword>
<reference evidence="3 4" key="1">
    <citation type="journal article" date="2013" name="Genome Announc.">
        <title>Draft Genome Sequence of Arthrobacter crystallopoietes Strain BAB-32, Revealing Genes for Bioremediation.</title>
        <authorList>
            <person name="Joshi M.N."/>
            <person name="Pandit A.S."/>
            <person name="Sharma A."/>
            <person name="Pandya R.V."/>
            <person name="Desai S.M."/>
            <person name="Saxena A.K."/>
            <person name="Bagatharia S.B."/>
        </authorList>
    </citation>
    <scope>NUCLEOTIDE SEQUENCE [LARGE SCALE GENOMIC DNA]</scope>
    <source>
        <strain evidence="3 4">BAB-32</strain>
    </source>
</reference>
<accession>N1V595</accession>
<sequence length="181" mass="18599">MTWPDALWPALAVLASFYVPGLLVLSGLRLPLLAAIALAPAASAAVAAAGTMACLATGIEWTPISAAAATILAAAAAFLLGRWIRPPALEPEHPVPAPVKLLALGTLAVAGVVIAATMMAGIGRPDRVSQAWIPPTTPMPSNGSRTAARRARGASCRSSTMDRRRSTPRAGTPLSRSHRET</sequence>
<evidence type="ECO:0000313" key="4">
    <source>
        <dbReference type="Proteomes" id="UP000010729"/>
    </source>
</evidence>
<gene>
    <name evidence="3" type="ORF">D477_005171</name>
</gene>
<organism evidence="3 4">
    <name type="scientific">Arthrobacter crystallopoietes BAB-32</name>
    <dbReference type="NCBI Taxonomy" id="1246476"/>
    <lineage>
        <taxon>Bacteria</taxon>
        <taxon>Bacillati</taxon>
        <taxon>Actinomycetota</taxon>
        <taxon>Actinomycetes</taxon>
        <taxon>Micrococcales</taxon>
        <taxon>Micrococcaceae</taxon>
        <taxon>Crystallibacter</taxon>
    </lineage>
</organism>
<proteinExistence type="predicted"/>
<keyword evidence="2" id="KW-0812">Transmembrane</keyword>
<protein>
    <submittedName>
        <fullName evidence="3">Uncharacterized protein</fullName>
    </submittedName>
</protein>
<evidence type="ECO:0000256" key="1">
    <source>
        <dbReference type="SAM" id="MobiDB-lite"/>
    </source>
</evidence>
<keyword evidence="4" id="KW-1185">Reference proteome</keyword>
<feature type="transmembrane region" description="Helical" evidence="2">
    <location>
        <begin position="64"/>
        <end position="81"/>
    </location>
</feature>
<dbReference type="Proteomes" id="UP000010729">
    <property type="component" value="Unassembled WGS sequence"/>
</dbReference>